<reference evidence="1 2" key="1">
    <citation type="submission" date="2016-10" db="EMBL/GenBank/DDBJ databases">
        <authorList>
            <person name="de Groot N.N."/>
        </authorList>
    </citation>
    <scope>NUCLEOTIDE SEQUENCE [LARGE SCALE GENOMIC DNA]</scope>
    <source>
        <strain evidence="1 2">Nv1</strain>
    </source>
</reference>
<dbReference type="OrthoDB" id="8564035at2"/>
<protein>
    <submittedName>
        <fullName evidence="1">Uncharacterized protein</fullName>
    </submittedName>
</protein>
<name>A0A1H7MBK2_9PROT</name>
<accession>A0A1H7MBK2</accession>
<dbReference type="EMBL" id="FOBH01000005">
    <property type="protein sequence ID" value="SEL08563.1"/>
    <property type="molecule type" value="Genomic_DNA"/>
</dbReference>
<evidence type="ECO:0000313" key="2">
    <source>
        <dbReference type="Proteomes" id="UP000198620"/>
    </source>
</evidence>
<keyword evidence="2" id="KW-1185">Reference proteome</keyword>
<proteinExistence type="predicted"/>
<dbReference type="Proteomes" id="UP000198620">
    <property type="component" value="Unassembled WGS sequence"/>
</dbReference>
<organism evidence="1 2">
    <name type="scientific">Nitrosovibrio tenuis</name>
    <dbReference type="NCBI Taxonomy" id="1233"/>
    <lineage>
        <taxon>Bacteria</taxon>
        <taxon>Pseudomonadati</taxon>
        <taxon>Pseudomonadota</taxon>
        <taxon>Betaproteobacteria</taxon>
        <taxon>Nitrosomonadales</taxon>
        <taxon>Nitrosomonadaceae</taxon>
        <taxon>Nitrosovibrio</taxon>
    </lineage>
</organism>
<sequence>MDIEWKIVDESHQEVFVEKHVRGLLWITSAGISFWHSYPNPGVDLSNAKTIEEAKKVVEAALRLEEYEDPSAVKKLVK</sequence>
<evidence type="ECO:0000313" key="1">
    <source>
        <dbReference type="EMBL" id="SEL08563.1"/>
    </source>
</evidence>
<dbReference type="RefSeq" id="WP_090828484.1">
    <property type="nucleotide sequence ID" value="NZ_FOBH01000005.1"/>
</dbReference>
<dbReference type="AlphaFoldDB" id="A0A1H7MBK2"/>
<gene>
    <name evidence="1" type="ORF">SAMN05216387_10510</name>
</gene>